<gene>
    <name evidence="1" type="ORF">LCGC14_0298240</name>
</gene>
<dbReference type="EMBL" id="LAZR01000183">
    <property type="protein sequence ID" value="KKN83584.1"/>
    <property type="molecule type" value="Genomic_DNA"/>
</dbReference>
<proteinExistence type="predicted"/>
<dbReference type="AlphaFoldDB" id="A0A0F9TW74"/>
<evidence type="ECO:0000313" key="1">
    <source>
        <dbReference type="EMBL" id="KKN83584.1"/>
    </source>
</evidence>
<organism evidence="1">
    <name type="scientific">marine sediment metagenome</name>
    <dbReference type="NCBI Taxonomy" id="412755"/>
    <lineage>
        <taxon>unclassified sequences</taxon>
        <taxon>metagenomes</taxon>
        <taxon>ecological metagenomes</taxon>
    </lineage>
</organism>
<name>A0A0F9TW74_9ZZZZ</name>
<sequence>MSDGYSILKLLKEKQFGAFRDITDEMIEDSGLGVDGKKILYSVRGNLWTIQDDLYGTGMKFLAWYAVKDVLASLEAIESQESHG</sequence>
<comment type="caution">
    <text evidence="1">The sequence shown here is derived from an EMBL/GenBank/DDBJ whole genome shotgun (WGS) entry which is preliminary data.</text>
</comment>
<protein>
    <submittedName>
        <fullName evidence="1">Uncharacterized protein</fullName>
    </submittedName>
</protein>
<accession>A0A0F9TW74</accession>
<reference evidence="1" key="1">
    <citation type="journal article" date="2015" name="Nature">
        <title>Complex archaea that bridge the gap between prokaryotes and eukaryotes.</title>
        <authorList>
            <person name="Spang A."/>
            <person name="Saw J.H."/>
            <person name="Jorgensen S.L."/>
            <person name="Zaremba-Niedzwiedzka K."/>
            <person name="Martijn J."/>
            <person name="Lind A.E."/>
            <person name="van Eijk R."/>
            <person name="Schleper C."/>
            <person name="Guy L."/>
            <person name="Ettema T.J."/>
        </authorList>
    </citation>
    <scope>NUCLEOTIDE SEQUENCE</scope>
</reference>